<comment type="subcellular location">
    <subcellularLocation>
        <location evidence="1">Cell membrane</location>
        <topology evidence="1">Multi-pass membrane protein</topology>
    </subcellularLocation>
</comment>
<dbReference type="InterPro" id="IPR013092">
    <property type="entry name" value="Connexin_N"/>
</dbReference>
<evidence type="ECO:0000256" key="4">
    <source>
        <dbReference type="ARBA" id="ARBA00022989"/>
    </source>
</evidence>
<name>H2XK19_CIOIN</name>
<sequence>MWPLLQKISEQVTRYETVVGPVWHVLVFLYRLIVVITVGGAVYGDEQSAFKCSQKIPGCENACYNSFAQISHLRFWAFQILAITTPTVFFNLYSSFVSGEIRKLKSSEEQLRIVEDKRDGQLTLTNTLSEREIGKMTRRKRGIGNLKVKLVYSDNEIKEVPVTNKIKAAYYVSVLLRLVLEGGFIYLGYVLYNIPVS</sequence>
<evidence type="ECO:0000259" key="7">
    <source>
        <dbReference type="SMART" id="SM00037"/>
    </source>
</evidence>
<evidence type="ECO:0000313" key="8">
    <source>
        <dbReference type="Ensembl" id="ENSCINP00000030001.1"/>
    </source>
</evidence>
<reference evidence="8" key="4">
    <citation type="submission" date="2025-09" db="UniProtKB">
        <authorList>
            <consortium name="Ensembl"/>
        </authorList>
    </citation>
    <scope>IDENTIFICATION</scope>
</reference>
<dbReference type="Pfam" id="PF00029">
    <property type="entry name" value="Connexin"/>
    <property type="match status" value="1"/>
</dbReference>
<evidence type="ECO:0000256" key="5">
    <source>
        <dbReference type="ARBA" id="ARBA00023136"/>
    </source>
</evidence>
<reference evidence="8" key="3">
    <citation type="submission" date="2025-08" db="UniProtKB">
        <authorList>
            <consortium name="Ensembl"/>
        </authorList>
    </citation>
    <scope>IDENTIFICATION</scope>
</reference>
<dbReference type="PANTHER" id="PTHR11984:SF53">
    <property type="entry name" value="GAP JUNCTION PROTEIN"/>
    <property type="match status" value="1"/>
</dbReference>
<dbReference type="GO" id="GO:0005922">
    <property type="term" value="C:connexin complex"/>
    <property type="evidence" value="ECO:0000318"/>
    <property type="project" value="GO_Central"/>
</dbReference>
<evidence type="ECO:0000256" key="3">
    <source>
        <dbReference type="ARBA" id="ARBA00022692"/>
    </source>
</evidence>
<feature type="transmembrane region" description="Helical" evidence="6">
    <location>
        <begin position="21"/>
        <end position="43"/>
    </location>
</feature>
<dbReference type="InterPro" id="IPR038359">
    <property type="entry name" value="Connexin_N_sf"/>
</dbReference>
<feature type="transmembrane region" description="Helical" evidence="6">
    <location>
        <begin position="75"/>
        <end position="96"/>
    </location>
</feature>
<accession>H2XK19</accession>
<keyword evidence="5 6" id="KW-0472">Membrane</keyword>
<proteinExistence type="predicted"/>
<dbReference type="GeneTree" id="ENSGT01150000286949"/>
<protein>
    <recommendedName>
        <fullName evidence="7">Connexin N-terminal domain-containing protein</fullName>
    </recommendedName>
</protein>
<evidence type="ECO:0000256" key="1">
    <source>
        <dbReference type="ARBA" id="ARBA00004651"/>
    </source>
</evidence>
<dbReference type="Gene3D" id="1.20.1440.80">
    <property type="entry name" value="Gap junction channel protein cysteine-rich domain"/>
    <property type="match status" value="1"/>
</dbReference>
<dbReference type="AlphaFoldDB" id="H2XK19"/>
<keyword evidence="4 6" id="KW-1133">Transmembrane helix</keyword>
<dbReference type="Proteomes" id="UP000008144">
    <property type="component" value="Chromosome 6"/>
</dbReference>
<feature type="domain" description="Connexin N-terminal" evidence="7">
    <location>
        <begin position="41"/>
        <end position="74"/>
    </location>
</feature>
<dbReference type="PANTHER" id="PTHR11984">
    <property type="entry name" value="CONNEXIN"/>
    <property type="match status" value="1"/>
</dbReference>
<keyword evidence="9" id="KW-1185">Reference proteome</keyword>
<dbReference type="STRING" id="7719.ENSCINP00000030001"/>
<reference evidence="8" key="2">
    <citation type="journal article" date="2008" name="Genome Biol.">
        <title>Improved genome assembly and evidence-based global gene model set for the chordate Ciona intestinalis: new insight into intron and operon populations.</title>
        <authorList>
            <person name="Satou Y."/>
            <person name="Mineta K."/>
            <person name="Ogasawara M."/>
            <person name="Sasakura Y."/>
            <person name="Shoguchi E."/>
            <person name="Ueno K."/>
            <person name="Yamada L."/>
            <person name="Matsumoto J."/>
            <person name="Wasserscheid J."/>
            <person name="Dewar K."/>
            <person name="Wiley G.B."/>
            <person name="Macmil S.L."/>
            <person name="Roe B.A."/>
            <person name="Zeller R.W."/>
            <person name="Hastings K.E."/>
            <person name="Lemaire P."/>
            <person name="Lindquist E."/>
            <person name="Endo T."/>
            <person name="Hotta K."/>
            <person name="Inaba K."/>
        </authorList>
    </citation>
    <scope>NUCLEOTIDE SEQUENCE [LARGE SCALE GENOMIC DNA]</scope>
    <source>
        <strain evidence="8">wild type</strain>
    </source>
</reference>
<dbReference type="HOGENOM" id="CLU_037388_4_0_1"/>
<dbReference type="InParanoid" id="H2XK19"/>
<feature type="transmembrane region" description="Helical" evidence="6">
    <location>
        <begin position="168"/>
        <end position="192"/>
    </location>
</feature>
<dbReference type="PRINTS" id="PR00206">
    <property type="entry name" value="CONNEXIN"/>
</dbReference>
<keyword evidence="3 6" id="KW-0812">Transmembrane</keyword>
<dbReference type="SMART" id="SM00037">
    <property type="entry name" value="CNX"/>
    <property type="match status" value="1"/>
</dbReference>
<dbReference type="EMBL" id="EAAA01002269">
    <property type="status" value="NOT_ANNOTATED_CDS"/>
    <property type="molecule type" value="Genomic_DNA"/>
</dbReference>
<evidence type="ECO:0000256" key="6">
    <source>
        <dbReference type="SAM" id="Phobius"/>
    </source>
</evidence>
<evidence type="ECO:0000256" key="2">
    <source>
        <dbReference type="ARBA" id="ARBA00022475"/>
    </source>
</evidence>
<dbReference type="GO" id="GO:0007267">
    <property type="term" value="P:cell-cell signaling"/>
    <property type="evidence" value="ECO:0000318"/>
    <property type="project" value="GO_Central"/>
</dbReference>
<keyword evidence="2" id="KW-1003">Cell membrane</keyword>
<evidence type="ECO:0000313" key="9">
    <source>
        <dbReference type="Proteomes" id="UP000008144"/>
    </source>
</evidence>
<dbReference type="InterPro" id="IPR000500">
    <property type="entry name" value="Connexin"/>
</dbReference>
<reference evidence="9" key="1">
    <citation type="journal article" date="2002" name="Science">
        <title>The draft genome of Ciona intestinalis: insights into chordate and vertebrate origins.</title>
        <authorList>
            <person name="Dehal P."/>
            <person name="Satou Y."/>
            <person name="Campbell R.K."/>
            <person name="Chapman J."/>
            <person name="Degnan B."/>
            <person name="De Tomaso A."/>
            <person name="Davidson B."/>
            <person name="Di Gregorio A."/>
            <person name="Gelpke M."/>
            <person name="Goodstein D.M."/>
            <person name="Harafuji N."/>
            <person name="Hastings K.E."/>
            <person name="Ho I."/>
            <person name="Hotta K."/>
            <person name="Huang W."/>
            <person name="Kawashima T."/>
            <person name="Lemaire P."/>
            <person name="Martinez D."/>
            <person name="Meinertzhagen I.A."/>
            <person name="Necula S."/>
            <person name="Nonaka M."/>
            <person name="Putnam N."/>
            <person name="Rash S."/>
            <person name="Saiga H."/>
            <person name="Satake M."/>
            <person name="Terry A."/>
            <person name="Yamada L."/>
            <person name="Wang H.G."/>
            <person name="Awazu S."/>
            <person name="Azumi K."/>
            <person name="Boore J."/>
            <person name="Branno M."/>
            <person name="Chin-Bow S."/>
            <person name="DeSantis R."/>
            <person name="Doyle S."/>
            <person name="Francino P."/>
            <person name="Keys D.N."/>
            <person name="Haga S."/>
            <person name="Hayashi H."/>
            <person name="Hino K."/>
            <person name="Imai K.S."/>
            <person name="Inaba K."/>
            <person name="Kano S."/>
            <person name="Kobayashi K."/>
            <person name="Kobayashi M."/>
            <person name="Lee B.I."/>
            <person name="Makabe K.W."/>
            <person name="Manohar C."/>
            <person name="Matassi G."/>
            <person name="Medina M."/>
            <person name="Mochizuki Y."/>
            <person name="Mount S."/>
            <person name="Morishita T."/>
            <person name="Miura S."/>
            <person name="Nakayama A."/>
            <person name="Nishizaka S."/>
            <person name="Nomoto H."/>
            <person name="Ohta F."/>
            <person name="Oishi K."/>
            <person name="Rigoutsos I."/>
            <person name="Sano M."/>
            <person name="Sasaki A."/>
            <person name="Sasakura Y."/>
            <person name="Shoguchi E."/>
            <person name="Shin-i T."/>
            <person name="Spagnuolo A."/>
            <person name="Stainier D."/>
            <person name="Suzuki M.M."/>
            <person name="Tassy O."/>
            <person name="Takatori N."/>
            <person name="Tokuoka M."/>
            <person name="Yagi K."/>
            <person name="Yoshizaki F."/>
            <person name="Wada S."/>
            <person name="Zhang C."/>
            <person name="Hyatt P.D."/>
            <person name="Larimer F."/>
            <person name="Detter C."/>
            <person name="Doggett N."/>
            <person name="Glavina T."/>
            <person name="Hawkins T."/>
            <person name="Richardson P."/>
            <person name="Lucas S."/>
            <person name="Kohara Y."/>
            <person name="Levine M."/>
            <person name="Satoh N."/>
            <person name="Rokhsar D.S."/>
        </authorList>
    </citation>
    <scope>NUCLEOTIDE SEQUENCE [LARGE SCALE GENOMIC DNA]</scope>
</reference>
<organism evidence="8 9">
    <name type="scientific">Ciona intestinalis</name>
    <name type="common">Transparent sea squirt</name>
    <name type="synonym">Ascidia intestinalis</name>
    <dbReference type="NCBI Taxonomy" id="7719"/>
    <lineage>
        <taxon>Eukaryota</taxon>
        <taxon>Metazoa</taxon>
        <taxon>Chordata</taxon>
        <taxon>Tunicata</taxon>
        <taxon>Ascidiacea</taxon>
        <taxon>Phlebobranchia</taxon>
        <taxon>Cionidae</taxon>
        <taxon>Ciona</taxon>
    </lineage>
</organism>
<dbReference type="Ensembl" id="ENSCINT00000037233.1">
    <property type="protein sequence ID" value="ENSCINP00000030001.1"/>
    <property type="gene ID" value="ENSCING00000022111.1"/>
</dbReference>
<dbReference type="GO" id="GO:0005243">
    <property type="term" value="F:gap junction channel activity"/>
    <property type="evidence" value="ECO:0000318"/>
    <property type="project" value="GO_Central"/>
</dbReference>